<dbReference type="KEGG" id="slp:Slip_2200"/>
<dbReference type="HOGENOM" id="CLU_014322_7_0_9"/>
<feature type="domain" description="MurNAc-LAA" evidence="3">
    <location>
        <begin position="108"/>
        <end position="218"/>
    </location>
</feature>
<evidence type="ECO:0000256" key="1">
    <source>
        <dbReference type="ARBA" id="ARBA00022801"/>
    </source>
</evidence>
<dbReference type="STRING" id="643648.Slip_2200"/>
<keyword evidence="2" id="KW-0732">Signal</keyword>
<dbReference type="GO" id="GO:0008745">
    <property type="term" value="F:N-acetylmuramoyl-L-alanine amidase activity"/>
    <property type="evidence" value="ECO:0007669"/>
    <property type="project" value="InterPro"/>
</dbReference>
<keyword evidence="1" id="KW-0378">Hydrolase</keyword>
<dbReference type="SMART" id="SM00646">
    <property type="entry name" value="Ami_3"/>
    <property type="match status" value="1"/>
</dbReference>
<name>D7CJI6_SYNLT</name>
<dbReference type="eggNOG" id="COG0860">
    <property type="taxonomic scope" value="Bacteria"/>
</dbReference>
<dbReference type="CDD" id="cd02696">
    <property type="entry name" value="MurNAc-LAA"/>
    <property type="match status" value="1"/>
</dbReference>
<keyword evidence="5" id="KW-1185">Reference proteome</keyword>
<dbReference type="SUPFAM" id="SSF53187">
    <property type="entry name" value="Zn-dependent exopeptidases"/>
    <property type="match status" value="1"/>
</dbReference>
<dbReference type="OrthoDB" id="9806267at2"/>
<evidence type="ECO:0000313" key="4">
    <source>
        <dbReference type="EMBL" id="ADI02941.1"/>
    </source>
</evidence>
<dbReference type="NCBIfam" id="TIGR02883">
    <property type="entry name" value="spore_cwlD"/>
    <property type="match status" value="1"/>
</dbReference>
<dbReference type="AlphaFoldDB" id="D7CJI6"/>
<dbReference type="RefSeq" id="WP_013176343.1">
    <property type="nucleotide sequence ID" value="NC_014220.1"/>
</dbReference>
<proteinExistence type="predicted"/>
<dbReference type="PANTHER" id="PTHR30404">
    <property type="entry name" value="N-ACETYLMURAMOYL-L-ALANINE AMIDASE"/>
    <property type="match status" value="1"/>
</dbReference>
<dbReference type="PANTHER" id="PTHR30404:SF0">
    <property type="entry name" value="N-ACETYLMURAMOYL-L-ALANINE AMIDASE AMIC"/>
    <property type="match status" value="1"/>
</dbReference>
<dbReference type="Gene3D" id="3.40.630.40">
    <property type="entry name" value="Zn-dependent exopeptidases"/>
    <property type="match status" value="1"/>
</dbReference>
<dbReference type="Proteomes" id="UP000000378">
    <property type="component" value="Chromosome"/>
</dbReference>
<dbReference type="InterPro" id="IPR002508">
    <property type="entry name" value="MurNAc-LAA_cat"/>
</dbReference>
<accession>D7CJI6</accession>
<dbReference type="EMBL" id="CP002048">
    <property type="protein sequence ID" value="ADI02941.1"/>
    <property type="molecule type" value="Genomic_DNA"/>
</dbReference>
<sequence length="227" mass="24900">MAVVFAAVLFIASLQVGAEEDYSVLSYAIANKIIVIDPGHGGIDPGAVGRNGTLEKDVNLEISRRLATYLGQAGAVVVMTRETDNDLADSGFEGSLIERKRQDLARRAAKAQEVKADMFISIHCNADFSPRWSGAQVFYCPTSEESRHIAISIQQELRRILGNTNREAKPAVYFITEKTSMPAVILEVGFLSNPQEEFLLADKAYQARLAYAIFSGIVKYHVEEAGE</sequence>
<evidence type="ECO:0000256" key="2">
    <source>
        <dbReference type="SAM" id="SignalP"/>
    </source>
</evidence>
<reference evidence="4 5" key="2">
    <citation type="journal article" date="2010" name="Stand. Genomic Sci.">
        <title>Complete genome sequence of Syntrophothermus lipocalidus type strain (TGB-C1).</title>
        <authorList>
            <person name="Djao O.D."/>
            <person name="Zhang X."/>
            <person name="Lucas S."/>
            <person name="Lapidus A."/>
            <person name="Del Rio T.G."/>
            <person name="Nolan M."/>
            <person name="Tice H."/>
            <person name="Cheng J.F."/>
            <person name="Han C."/>
            <person name="Tapia R."/>
            <person name="Goodwin L."/>
            <person name="Pitluck S."/>
            <person name="Liolios K."/>
            <person name="Ivanova N."/>
            <person name="Mavromatis K."/>
            <person name="Mikhailova N."/>
            <person name="Ovchinnikova G."/>
            <person name="Pati A."/>
            <person name="Brambilla E."/>
            <person name="Chen A."/>
            <person name="Palaniappan K."/>
            <person name="Land M."/>
            <person name="Hauser L."/>
            <person name="Chang Y.J."/>
            <person name="Jeffries C.D."/>
            <person name="Rohde M."/>
            <person name="Sikorski J."/>
            <person name="Spring S."/>
            <person name="Goker M."/>
            <person name="Detter J.C."/>
            <person name="Woyke T."/>
            <person name="Bristow J."/>
            <person name="Eisen J.A."/>
            <person name="Markowitz V."/>
            <person name="Hugenholtz P."/>
            <person name="Kyrpides N.C."/>
            <person name="Klenk H.P."/>
        </authorList>
    </citation>
    <scope>NUCLEOTIDE SEQUENCE [LARGE SCALE GENOMIC DNA]</scope>
    <source>
        <strain evidence="5">DSM 12680 / TGB-C1</strain>
    </source>
</reference>
<evidence type="ECO:0000259" key="3">
    <source>
        <dbReference type="SMART" id="SM00646"/>
    </source>
</evidence>
<feature type="signal peptide" evidence="2">
    <location>
        <begin position="1"/>
        <end position="18"/>
    </location>
</feature>
<gene>
    <name evidence="4" type="ordered locus">Slip_2200</name>
</gene>
<dbReference type="GO" id="GO:0030288">
    <property type="term" value="C:outer membrane-bounded periplasmic space"/>
    <property type="evidence" value="ECO:0007669"/>
    <property type="project" value="TreeGrafter"/>
</dbReference>
<organism evidence="4 5">
    <name type="scientific">Syntrophothermus lipocalidus (strain DSM 12680 / TGB-C1)</name>
    <dbReference type="NCBI Taxonomy" id="643648"/>
    <lineage>
        <taxon>Bacteria</taxon>
        <taxon>Bacillati</taxon>
        <taxon>Bacillota</taxon>
        <taxon>Clostridia</taxon>
        <taxon>Eubacteriales</taxon>
        <taxon>Syntrophomonadaceae</taxon>
        <taxon>Syntrophothermus</taxon>
    </lineage>
</organism>
<protein>
    <submittedName>
        <fullName evidence="4">N-acetylmuramoyl-L-alanine amidase CwlD</fullName>
    </submittedName>
</protein>
<reference evidence="5" key="1">
    <citation type="journal article" date="2010" name="Stand. Genomic Sci.">
        <title>Complete genome sequence of Syntrophothermus lipocalidus type strain (TGB-C1T).</title>
        <authorList>
            <consortium name="US DOE Joint Genome Institute (JGI-PGF)"/>
            <person name="Djao O."/>
            <person name="Zhang X."/>
            <person name="Lucas S."/>
            <person name="Lapidus A."/>
            <person name="Glavina Del Rio T."/>
            <person name="Nolan M."/>
            <person name="Tice H."/>
            <person name="Cheng J."/>
            <person name="Han C."/>
            <person name="Tapia R."/>
            <person name="Goodwin L."/>
            <person name="Pitluck S."/>
            <person name="Liolios K."/>
            <person name="Ivanova N."/>
            <person name="Mavromatis K."/>
            <person name="Mikhailova N."/>
            <person name="Ovchinnikova G."/>
            <person name="Pati A."/>
            <person name="Brambilla E."/>
            <person name="Chen A."/>
            <person name="Palaniappan K."/>
            <person name="Land M."/>
            <person name="Hauser L."/>
            <person name="Chang Y."/>
            <person name="Jeffries C."/>
            <person name="Rohde M."/>
            <person name="Sikorski J."/>
            <person name="Spring S."/>
            <person name="Goker M."/>
            <person name="Detter J."/>
            <person name="Woyke T."/>
            <person name="Bristow J."/>
            <person name="Eisen J."/>
            <person name="Markowitz V."/>
            <person name="Hugenholtz P."/>
            <person name="Kyrpides N."/>
            <person name="Klenk H."/>
        </authorList>
    </citation>
    <scope>NUCLEOTIDE SEQUENCE [LARGE SCALE GENOMIC DNA]</scope>
    <source>
        <strain evidence="5">DSM 12680 / TGB-C1</strain>
    </source>
</reference>
<dbReference type="Pfam" id="PF01520">
    <property type="entry name" value="Amidase_3"/>
    <property type="match status" value="1"/>
</dbReference>
<feature type="chain" id="PRO_5038396345" evidence="2">
    <location>
        <begin position="19"/>
        <end position="227"/>
    </location>
</feature>
<dbReference type="GO" id="GO:0009253">
    <property type="term" value="P:peptidoglycan catabolic process"/>
    <property type="evidence" value="ECO:0007669"/>
    <property type="project" value="InterPro"/>
</dbReference>
<dbReference type="InterPro" id="IPR050695">
    <property type="entry name" value="N-acetylmuramoyl_amidase_3"/>
</dbReference>
<evidence type="ECO:0000313" key="5">
    <source>
        <dbReference type="Proteomes" id="UP000000378"/>
    </source>
</evidence>
<dbReference type="InterPro" id="IPR014234">
    <property type="entry name" value="Spore_CwlD"/>
</dbReference>